<keyword evidence="3" id="KW-1185">Reference proteome</keyword>
<accession>A0AAV0AER0</accession>
<dbReference type="Proteomes" id="UP001153365">
    <property type="component" value="Unassembled WGS sequence"/>
</dbReference>
<protein>
    <submittedName>
        <fullName evidence="2">Uncharacterized protein</fullName>
    </submittedName>
</protein>
<evidence type="ECO:0000313" key="2">
    <source>
        <dbReference type="EMBL" id="CAH7666373.1"/>
    </source>
</evidence>
<sequence>MNIGWRDHAIGVGSYRNVEKEGSGIVKTSHLLDFAPSTLESNIQSSNLLRDIIPEHSTGFSAICTYSDPIYFARPIAQETSTPESNFEHNDELIFRNTRVGSPPMYGELDNSSMRKHRNLIDDSNFPGSIYGKNFMVTDDQRFIHRHEALARFEKQRLNGILTDISSEQVSRVPNALKQRNEDPFLNPADSPKGLTPFLSPSSYSQLDRELHATSQQEWLAQSSLINDVSNPHARSIREKLKSPSTYSENYNSDYDPLSVSEFWTSNLQSKNPDLNDIFDNLSSIQKDHNTYSKINSLPATETEFHESMLNSISEYNFGTIIQNKLLNNEKSTMTKRFETQPSSDSPSLFENKEVLFKKTPN</sequence>
<name>A0AAV0AER0_PHAPC</name>
<organism evidence="2 3">
    <name type="scientific">Phakopsora pachyrhizi</name>
    <name type="common">Asian soybean rust disease fungus</name>
    <dbReference type="NCBI Taxonomy" id="170000"/>
    <lineage>
        <taxon>Eukaryota</taxon>
        <taxon>Fungi</taxon>
        <taxon>Dikarya</taxon>
        <taxon>Basidiomycota</taxon>
        <taxon>Pucciniomycotina</taxon>
        <taxon>Pucciniomycetes</taxon>
        <taxon>Pucciniales</taxon>
        <taxon>Phakopsoraceae</taxon>
        <taxon>Phakopsora</taxon>
    </lineage>
</organism>
<proteinExistence type="predicted"/>
<reference evidence="2" key="1">
    <citation type="submission" date="2022-06" db="EMBL/GenBank/DDBJ databases">
        <authorList>
            <consortium name="SYNGENTA / RWTH Aachen University"/>
        </authorList>
    </citation>
    <scope>NUCLEOTIDE SEQUENCE</scope>
</reference>
<gene>
    <name evidence="2" type="ORF">PPACK8108_LOCUS724</name>
</gene>
<dbReference type="AlphaFoldDB" id="A0AAV0AER0"/>
<comment type="caution">
    <text evidence="2">The sequence shown here is derived from an EMBL/GenBank/DDBJ whole genome shotgun (WGS) entry which is preliminary data.</text>
</comment>
<feature type="region of interest" description="Disordered" evidence="1">
    <location>
        <begin position="179"/>
        <end position="200"/>
    </location>
</feature>
<evidence type="ECO:0000313" key="3">
    <source>
        <dbReference type="Proteomes" id="UP001153365"/>
    </source>
</evidence>
<evidence type="ECO:0000256" key="1">
    <source>
        <dbReference type="SAM" id="MobiDB-lite"/>
    </source>
</evidence>
<dbReference type="EMBL" id="CALTRL010000102">
    <property type="protein sequence ID" value="CAH7666373.1"/>
    <property type="molecule type" value="Genomic_DNA"/>
</dbReference>